<proteinExistence type="inferred from homology"/>
<dbReference type="SUPFAM" id="SSF75304">
    <property type="entry name" value="Amidase signature (AS) enzymes"/>
    <property type="match status" value="1"/>
</dbReference>
<dbReference type="InterPro" id="IPR020556">
    <property type="entry name" value="Amidase_CS"/>
</dbReference>
<evidence type="ECO:0000313" key="3">
    <source>
        <dbReference type="EMBL" id="ODV53409.1"/>
    </source>
</evidence>
<protein>
    <submittedName>
        <fullName evidence="3">Amidase</fullName>
    </submittedName>
</protein>
<dbReference type="Pfam" id="PF01425">
    <property type="entry name" value="Amidase"/>
    <property type="match status" value="1"/>
</dbReference>
<evidence type="ECO:0000256" key="1">
    <source>
        <dbReference type="ARBA" id="ARBA00009199"/>
    </source>
</evidence>
<accession>A0A1E4QZ09</accession>
<feature type="domain" description="Amidase" evidence="2">
    <location>
        <begin position="32"/>
        <end position="457"/>
    </location>
</feature>
<evidence type="ECO:0000259" key="2">
    <source>
        <dbReference type="Pfam" id="PF01425"/>
    </source>
</evidence>
<dbReference type="OrthoDB" id="9811471at2"/>
<sequence>MNLHEYASYDGIGLAELVKSKEVTPQELKKLALEGIKKVNPSINAVVSVLEEQVDKAIEKVDKNAPFAGVPFLIKELVLHAEGIPHSMGSRIGENTVIPVDSELMARFRKAGLILAGTTTTPEFGYNAATEAVIYGATRNPWNLDHSPGGSSGGSAAAVASGIVPIAHANDGGGSIRIPASCSGLVGLKPTRGRVPTGPFNSEPLNGIAIEFAVTRTIRDAAVLLDQVAGPDVGSYSKLEVTHAPYGRLIHENVRPLKIAWTTETNSGAFVDPECIEAVHKSIQVLKDLGHEVVEARPKYEQATFTKATVDIWTANIYKMIKGAAEGTGKVVSPDNIEAAIWKCYEYGGNLKASELLDAININALVSRQVAGFFEDYNILLSPTIGTLPAKIGELNANNPNISAVEWTEQIFTYAPFTNLFNATGQPSLSLPLAESQSGLPIGLQMTGKFADELTLLQLGRQLEEAMPWKDRKPAVHVSTTQHQPAV</sequence>
<comment type="caution">
    <text evidence="3">The sequence shown here is derived from an EMBL/GenBank/DDBJ whole genome shotgun (WGS) entry which is preliminary data.</text>
</comment>
<dbReference type="Gene3D" id="3.90.1300.10">
    <property type="entry name" value="Amidase signature (AS) domain"/>
    <property type="match status" value="1"/>
</dbReference>
<dbReference type="AlphaFoldDB" id="A0A1E4QZ09"/>
<evidence type="ECO:0000313" key="4">
    <source>
        <dbReference type="Proteomes" id="UP000094784"/>
    </source>
</evidence>
<comment type="similarity">
    <text evidence="1">Belongs to the amidase family.</text>
</comment>
<dbReference type="PANTHER" id="PTHR11895">
    <property type="entry name" value="TRANSAMIDASE"/>
    <property type="match status" value="1"/>
</dbReference>
<gene>
    <name evidence="3" type="ORF">BG258_22540</name>
</gene>
<organism evidence="3 4">
    <name type="scientific">Lysinibacillus fusiformis</name>
    <dbReference type="NCBI Taxonomy" id="28031"/>
    <lineage>
        <taxon>Bacteria</taxon>
        <taxon>Bacillati</taxon>
        <taxon>Bacillota</taxon>
        <taxon>Bacilli</taxon>
        <taxon>Bacillales</taxon>
        <taxon>Bacillaceae</taxon>
        <taxon>Lysinibacillus</taxon>
    </lineage>
</organism>
<dbReference type="InterPro" id="IPR000120">
    <property type="entry name" value="Amidase"/>
</dbReference>
<dbReference type="InterPro" id="IPR023631">
    <property type="entry name" value="Amidase_dom"/>
</dbReference>
<dbReference type="GO" id="GO:0003824">
    <property type="term" value="F:catalytic activity"/>
    <property type="evidence" value="ECO:0007669"/>
    <property type="project" value="InterPro"/>
</dbReference>
<dbReference type="Proteomes" id="UP000094784">
    <property type="component" value="Unassembled WGS sequence"/>
</dbReference>
<name>A0A1E4QZ09_9BACI</name>
<dbReference type="EMBL" id="MECQ01000006">
    <property type="protein sequence ID" value="ODV53409.1"/>
    <property type="molecule type" value="Genomic_DNA"/>
</dbReference>
<dbReference type="PANTHER" id="PTHR11895:SF7">
    <property type="entry name" value="GLUTAMYL-TRNA(GLN) AMIDOTRANSFERASE SUBUNIT A, MITOCHONDRIAL"/>
    <property type="match status" value="1"/>
</dbReference>
<reference evidence="3 4" key="1">
    <citation type="submission" date="2016-09" db="EMBL/GenBank/DDBJ databases">
        <title>Draft genome sequence of the soil isolate, Lysinibacillus fusiformis M5, a potential hypoxanthine producer.</title>
        <authorList>
            <person name="Gallegos-Monterrosa R."/>
            <person name="Maroti G."/>
            <person name="Balint B."/>
            <person name="Kovacs A.T."/>
        </authorList>
    </citation>
    <scope>NUCLEOTIDE SEQUENCE [LARGE SCALE GENOMIC DNA]</scope>
    <source>
        <strain evidence="3 4">M5</strain>
    </source>
</reference>
<dbReference type="PROSITE" id="PS00571">
    <property type="entry name" value="AMIDASES"/>
    <property type="match status" value="1"/>
</dbReference>
<dbReference type="RefSeq" id="WP_069482530.1">
    <property type="nucleotide sequence ID" value="NZ_KV766182.1"/>
</dbReference>
<dbReference type="InterPro" id="IPR036928">
    <property type="entry name" value="AS_sf"/>
</dbReference>